<feature type="transmembrane region" description="Helical" evidence="1">
    <location>
        <begin position="229"/>
        <end position="251"/>
    </location>
</feature>
<feature type="transmembrane region" description="Helical" evidence="1">
    <location>
        <begin position="90"/>
        <end position="113"/>
    </location>
</feature>
<dbReference type="PANTHER" id="PTHR37814:SF1">
    <property type="entry name" value="MEMBRANE PROTEIN"/>
    <property type="match status" value="1"/>
</dbReference>
<feature type="transmembrane region" description="Helical" evidence="1">
    <location>
        <begin position="271"/>
        <end position="297"/>
    </location>
</feature>
<feature type="transmembrane region" description="Helical" evidence="1">
    <location>
        <begin position="335"/>
        <end position="353"/>
    </location>
</feature>
<accession>A0A1M5TGN9</accession>
<feature type="transmembrane region" description="Helical" evidence="1">
    <location>
        <begin position="309"/>
        <end position="329"/>
    </location>
</feature>
<keyword evidence="3" id="KW-1185">Reference proteome</keyword>
<proteinExistence type="predicted"/>
<reference evidence="2 3" key="1">
    <citation type="submission" date="2016-11" db="EMBL/GenBank/DDBJ databases">
        <authorList>
            <person name="Jaros S."/>
            <person name="Januszkiewicz K."/>
            <person name="Wedrychowicz H."/>
        </authorList>
    </citation>
    <scope>NUCLEOTIDE SEQUENCE [LARGE SCALE GENOMIC DNA]</scope>
    <source>
        <strain evidence="2 3">DSM 3089</strain>
    </source>
</reference>
<dbReference type="RefSeq" id="WP_072829828.1">
    <property type="nucleotide sequence ID" value="NZ_FQXP01000003.1"/>
</dbReference>
<dbReference type="AlphaFoldDB" id="A0A1M5TGN9"/>
<evidence type="ECO:0000313" key="2">
    <source>
        <dbReference type="EMBL" id="SHH49523.1"/>
    </source>
</evidence>
<dbReference type="EMBL" id="FQXP01000003">
    <property type="protein sequence ID" value="SHH49523.1"/>
    <property type="molecule type" value="Genomic_DNA"/>
</dbReference>
<organism evidence="2 3">
    <name type="scientific">Clostridium collagenovorans DSM 3089</name>
    <dbReference type="NCBI Taxonomy" id="1121306"/>
    <lineage>
        <taxon>Bacteria</taxon>
        <taxon>Bacillati</taxon>
        <taxon>Bacillota</taxon>
        <taxon>Clostridia</taxon>
        <taxon>Eubacteriales</taxon>
        <taxon>Clostridiaceae</taxon>
        <taxon>Clostridium</taxon>
    </lineage>
</organism>
<dbReference type="OrthoDB" id="4424890at2"/>
<keyword evidence="1" id="KW-1133">Transmembrane helix</keyword>
<sequence>MEKDTINLKSVLMFSGAICAYLIGSGFATGQEVFQFFTTSGTKGIIATLIFLFIMCTATLTLCKVGQKEKFENPYYVFNYYCGKTVGDIYIWYSVILNYCIFVVMLAGGGATINQYFGIPTYVGTGFIAILALGTAILGMEKLVKIIGVLGPIKIILVTILGIAAIIPLLKQPGLLSQGEMALHASGVKAVSSNWAWSGALYAFLCLMMSVPFLVNCGASAKNVKEAKTIGIVGIVTFTGAIVMLVIAELVNCSSIIGKEVPTLAIASNISPIFGTIFSILIIVAIYSAVSSLLVMTVRKFAVDKTKQFNNISVVLTIVGMLFGGILPFNKLVNILYPLAGYSAIVFIGFMIYKELRIKLKSKHGESTVESTIVKESK</sequence>
<evidence type="ECO:0000256" key="1">
    <source>
        <dbReference type="SAM" id="Phobius"/>
    </source>
</evidence>
<feature type="transmembrane region" description="Helical" evidence="1">
    <location>
        <begin position="119"/>
        <end position="139"/>
    </location>
</feature>
<keyword evidence="1" id="KW-0472">Membrane</keyword>
<feature type="transmembrane region" description="Helical" evidence="1">
    <location>
        <begin position="12"/>
        <end position="30"/>
    </location>
</feature>
<protein>
    <submittedName>
        <fullName evidence="2">Uncharacterized membrane protein YkvI</fullName>
    </submittedName>
</protein>
<dbReference type="Proteomes" id="UP000184526">
    <property type="component" value="Unassembled WGS sequence"/>
</dbReference>
<feature type="transmembrane region" description="Helical" evidence="1">
    <location>
        <begin position="146"/>
        <end position="170"/>
    </location>
</feature>
<feature type="transmembrane region" description="Helical" evidence="1">
    <location>
        <begin position="45"/>
        <end position="63"/>
    </location>
</feature>
<name>A0A1M5TGN9_9CLOT</name>
<gene>
    <name evidence="2" type="ORF">SAMN02745196_00563</name>
</gene>
<dbReference type="InterPro" id="IPR038728">
    <property type="entry name" value="YkvI-like"/>
</dbReference>
<dbReference type="PANTHER" id="PTHR37814">
    <property type="entry name" value="CONSERVED MEMBRANE PROTEIN"/>
    <property type="match status" value="1"/>
</dbReference>
<feature type="transmembrane region" description="Helical" evidence="1">
    <location>
        <begin position="195"/>
        <end position="217"/>
    </location>
</feature>
<evidence type="ECO:0000313" key="3">
    <source>
        <dbReference type="Proteomes" id="UP000184526"/>
    </source>
</evidence>
<keyword evidence="1" id="KW-0812">Transmembrane</keyword>